<dbReference type="InterPro" id="IPR033744">
    <property type="entry name" value="RRM_RBM8"/>
</dbReference>
<comment type="subcellular location">
    <subcellularLocation>
        <location evidence="2">Cytoplasm</location>
    </subcellularLocation>
    <subcellularLocation>
        <location evidence="1">Nucleus</location>
    </subcellularLocation>
</comment>
<evidence type="ECO:0000256" key="3">
    <source>
        <dbReference type="ARBA" id="ARBA00022490"/>
    </source>
</evidence>
<dbReference type="GO" id="GO:0006396">
    <property type="term" value="P:RNA processing"/>
    <property type="evidence" value="ECO:0007669"/>
    <property type="project" value="InterPro"/>
</dbReference>
<evidence type="ECO:0000256" key="5">
    <source>
        <dbReference type="ARBA" id="ARBA00023242"/>
    </source>
</evidence>
<evidence type="ECO:0000256" key="1">
    <source>
        <dbReference type="ARBA" id="ARBA00004123"/>
    </source>
</evidence>
<accession>A0A1U7LSK3</accession>
<evidence type="ECO:0000259" key="8">
    <source>
        <dbReference type="PROSITE" id="PS50102"/>
    </source>
</evidence>
<dbReference type="SUPFAM" id="SSF54928">
    <property type="entry name" value="RNA-binding domain, RBD"/>
    <property type="match status" value="1"/>
</dbReference>
<dbReference type="InterPro" id="IPR035979">
    <property type="entry name" value="RBD_domain_sf"/>
</dbReference>
<dbReference type="GO" id="GO:0005634">
    <property type="term" value="C:nucleus"/>
    <property type="evidence" value="ECO:0007669"/>
    <property type="project" value="UniProtKB-SubCell"/>
</dbReference>
<dbReference type="GO" id="GO:0003729">
    <property type="term" value="F:mRNA binding"/>
    <property type="evidence" value="ECO:0007669"/>
    <property type="project" value="InterPro"/>
</dbReference>
<dbReference type="EMBL" id="LXFE01000339">
    <property type="protein sequence ID" value="OLL25656.1"/>
    <property type="molecule type" value="Genomic_DNA"/>
</dbReference>
<dbReference type="OrthoDB" id="15688at2759"/>
<gene>
    <name evidence="9" type="ORF">NEOLI_003646</name>
</gene>
<evidence type="ECO:0000256" key="4">
    <source>
        <dbReference type="ARBA" id="ARBA00022884"/>
    </source>
</evidence>
<dbReference type="PANTHER" id="PTHR45894">
    <property type="entry name" value="RNA-BINDING PROTEIN 8A"/>
    <property type="match status" value="1"/>
</dbReference>
<dbReference type="GO" id="GO:0005737">
    <property type="term" value="C:cytoplasm"/>
    <property type="evidence" value="ECO:0007669"/>
    <property type="project" value="UniProtKB-SubCell"/>
</dbReference>
<dbReference type="OMA" id="IYNHEEF"/>
<evidence type="ECO:0000313" key="9">
    <source>
        <dbReference type="EMBL" id="OLL25656.1"/>
    </source>
</evidence>
<feature type="region of interest" description="Disordered" evidence="7">
    <location>
        <begin position="146"/>
        <end position="166"/>
    </location>
</feature>
<keyword evidence="5" id="KW-0539">Nucleus</keyword>
<keyword evidence="4 6" id="KW-0694">RNA-binding</keyword>
<dbReference type="Gene3D" id="3.30.70.330">
    <property type="match status" value="1"/>
</dbReference>
<dbReference type="InterPro" id="IPR000504">
    <property type="entry name" value="RRM_dom"/>
</dbReference>
<dbReference type="InterPro" id="IPR008111">
    <property type="entry name" value="RNA-bd_8"/>
</dbReference>
<dbReference type="InterPro" id="IPR012677">
    <property type="entry name" value="Nucleotide-bd_a/b_plait_sf"/>
</dbReference>
<keyword evidence="3" id="KW-0963">Cytoplasm</keyword>
<dbReference type="Proteomes" id="UP000186594">
    <property type="component" value="Unassembled WGS sequence"/>
</dbReference>
<dbReference type="SMART" id="SM00360">
    <property type="entry name" value="RRM"/>
    <property type="match status" value="1"/>
</dbReference>
<sequence length="166" mass="18597">MTDREDEMQIDDTAAGDVRRKGRGFKSSDASSMETGSFASILESGAGEFIAKDGATAVRSIEGWIVLVTNIHEEASEEDIVDAFAEFGEIRNCHLNLDRRTGYVKGYALVEYTTPEEAKNAIEKMNSKKILDQLVECDYAFVRPKGRPRRERSASPQQRPLEERMS</sequence>
<dbReference type="Pfam" id="PF00076">
    <property type="entry name" value="RRM_1"/>
    <property type="match status" value="1"/>
</dbReference>
<evidence type="ECO:0000256" key="7">
    <source>
        <dbReference type="SAM" id="MobiDB-lite"/>
    </source>
</evidence>
<feature type="region of interest" description="Disordered" evidence="7">
    <location>
        <begin position="1"/>
        <end position="32"/>
    </location>
</feature>
<dbReference type="CDD" id="cd12324">
    <property type="entry name" value="RRM_RBM8"/>
    <property type="match status" value="1"/>
</dbReference>
<organism evidence="9 10">
    <name type="scientific">Neolecta irregularis (strain DAH-3)</name>
    <dbReference type="NCBI Taxonomy" id="1198029"/>
    <lineage>
        <taxon>Eukaryota</taxon>
        <taxon>Fungi</taxon>
        <taxon>Dikarya</taxon>
        <taxon>Ascomycota</taxon>
        <taxon>Taphrinomycotina</taxon>
        <taxon>Neolectales</taxon>
        <taxon>Neolectaceae</taxon>
        <taxon>Neolecta</taxon>
    </lineage>
</organism>
<protein>
    <submittedName>
        <fullName evidence="9">RNA-binding protein 8A</fullName>
    </submittedName>
</protein>
<dbReference type="PROSITE" id="PS50102">
    <property type="entry name" value="RRM"/>
    <property type="match status" value="1"/>
</dbReference>
<evidence type="ECO:0000313" key="10">
    <source>
        <dbReference type="Proteomes" id="UP000186594"/>
    </source>
</evidence>
<keyword evidence="10" id="KW-1185">Reference proteome</keyword>
<evidence type="ECO:0000256" key="6">
    <source>
        <dbReference type="PROSITE-ProRule" id="PRU00176"/>
    </source>
</evidence>
<dbReference type="AlphaFoldDB" id="A0A1U7LSK3"/>
<dbReference type="STRING" id="1198029.A0A1U7LSK3"/>
<feature type="domain" description="RRM" evidence="8">
    <location>
        <begin position="64"/>
        <end position="142"/>
    </location>
</feature>
<evidence type="ECO:0000256" key="2">
    <source>
        <dbReference type="ARBA" id="ARBA00004496"/>
    </source>
</evidence>
<reference evidence="9 10" key="1">
    <citation type="submission" date="2016-04" db="EMBL/GenBank/DDBJ databases">
        <title>Evolutionary innovation and constraint leading to complex multicellularity in the Ascomycota.</title>
        <authorList>
            <person name="Cisse O."/>
            <person name="Nguyen A."/>
            <person name="Hewitt D.A."/>
            <person name="Jedd G."/>
            <person name="Stajich J.E."/>
        </authorList>
    </citation>
    <scope>NUCLEOTIDE SEQUENCE [LARGE SCALE GENOMIC DNA]</scope>
    <source>
        <strain evidence="9 10">DAH-3</strain>
    </source>
</reference>
<proteinExistence type="predicted"/>
<feature type="compositionally biased region" description="Acidic residues" evidence="7">
    <location>
        <begin position="1"/>
        <end position="10"/>
    </location>
</feature>
<comment type="caution">
    <text evidence="9">The sequence shown here is derived from an EMBL/GenBank/DDBJ whole genome shotgun (WGS) entry which is preliminary data.</text>
</comment>
<name>A0A1U7LSK3_NEOID</name>